<dbReference type="Pfam" id="PF03766">
    <property type="entry name" value="Remorin_N"/>
    <property type="match status" value="1"/>
</dbReference>
<name>A0A5N6R611_9ROSI</name>
<evidence type="ECO:0000313" key="6">
    <source>
        <dbReference type="EMBL" id="KAE8055294.1"/>
    </source>
</evidence>
<organism evidence="6 7">
    <name type="scientific">Carpinus fangiana</name>
    <dbReference type="NCBI Taxonomy" id="176857"/>
    <lineage>
        <taxon>Eukaryota</taxon>
        <taxon>Viridiplantae</taxon>
        <taxon>Streptophyta</taxon>
        <taxon>Embryophyta</taxon>
        <taxon>Tracheophyta</taxon>
        <taxon>Spermatophyta</taxon>
        <taxon>Magnoliopsida</taxon>
        <taxon>eudicotyledons</taxon>
        <taxon>Gunneridae</taxon>
        <taxon>Pentapetalae</taxon>
        <taxon>rosids</taxon>
        <taxon>fabids</taxon>
        <taxon>Fagales</taxon>
        <taxon>Betulaceae</taxon>
        <taxon>Carpinus</taxon>
    </lineage>
</organism>
<feature type="domain" description="Remorin N-terminal" evidence="5">
    <location>
        <begin position="31"/>
        <end position="77"/>
    </location>
</feature>
<dbReference type="PANTHER" id="PTHR31775:SF29">
    <property type="entry name" value="REMORIN C-TERMINAL DOMAIN-CONTAINING PROTEIN"/>
    <property type="match status" value="1"/>
</dbReference>
<accession>A0A5N6R611</accession>
<evidence type="ECO:0000313" key="7">
    <source>
        <dbReference type="Proteomes" id="UP000327013"/>
    </source>
</evidence>
<feature type="compositionally biased region" description="Basic and acidic residues" evidence="3">
    <location>
        <begin position="1"/>
        <end position="38"/>
    </location>
</feature>
<sequence length="193" mass="21789">MEEEGTQKVDHQEPAPSVEEKGKVEEEKAPKDVNEEKAVIPPPEQKVVPAVNEKVADIAVIKSTEGSVDRDALLAQVTTEKRFALIKAWEESEKTKADNKAYKKLSAVGSWENSHKASVEAQLKKIEEKFDKKKAEYAEKMKNKVADLHKEAEEKRATIDAKRREEFLKVEETASKFRASGYIPKKILGCFSY</sequence>
<evidence type="ECO:0000256" key="1">
    <source>
        <dbReference type="ARBA" id="ARBA00005711"/>
    </source>
</evidence>
<evidence type="ECO:0008006" key="8">
    <source>
        <dbReference type="Google" id="ProtNLM"/>
    </source>
</evidence>
<keyword evidence="7" id="KW-1185">Reference proteome</keyword>
<evidence type="ECO:0000259" key="5">
    <source>
        <dbReference type="Pfam" id="PF03766"/>
    </source>
</evidence>
<dbReference type="Proteomes" id="UP000327013">
    <property type="component" value="Chromosome 5"/>
</dbReference>
<dbReference type="OrthoDB" id="684343at2759"/>
<dbReference type="PANTHER" id="PTHR31775">
    <property type="entry name" value="OS02G0117200 PROTEIN"/>
    <property type="match status" value="1"/>
</dbReference>
<dbReference type="EMBL" id="CM017325">
    <property type="protein sequence ID" value="KAE8055294.1"/>
    <property type="molecule type" value="Genomic_DNA"/>
</dbReference>
<proteinExistence type="inferred from homology"/>
<dbReference type="InterPro" id="IPR005516">
    <property type="entry name" value="Remorin_C"/>
</dbReference>
<evidence type="ECO:0000256" key="3">
    <source>
        <dbReference type="SAM" id="MobiDB-lite"/>
    </source>
</evidence>
<evidence type="ECO:0000259" key="4">
    <source>
        <dbReference type="Pfam" id="PF03763"/>
    </source>
</evidence>
<dbReference type="Pfam" id="PF03763">
    <property type="entry name" value="Remorin_C"/>
    <property type="match status" value="1"/>
</dbReference>
<feature type="coiled-coil region" evidence="2">
    <location>
        <begin position="116"/>
        <end position="165"/>
    </location>
</feature>
<reference evidence="6 7" key="1">
    <citation type="submission" date="2019-06" db="EMBL/GenBank/DDBJ databases">
        <title>A chromosomal-level reference genome of Carpinus fangiana (Coryloideae, Betulaceae).</title>
        <authorList>
            <person name="Yang X."/>
            <person name="Wang Z."/>
            <person name="Zhang L."/>
            <person name="Hao G."/>
            <person name="Liu J."/>
            <person name="Yang Y."/>
        </authorList>
    </citation>
    <scope>NUCLEOTIDE SEQUENCE [LARGE SCALE GENOMIC DNA]</scope>
    <source>
        <strain evidence="6">Cfa_2016G</strain>
        <tissue evidence="6">Leaf</tissue>
    </source>
</reference>
<gene>
    <name evidence="6" type="ORF">FH972_012145</name>
</gene>
<comment type="similarity">
    <text evidence="1">Belongs to the remorin family.</text>
</comment>
<feature type="domain" description="Remorin C-terminal" evidence="4">
    <location>
        <begin position="81"/>
        <end position="186"/>
    </location>
</feature>
<dbReference type="InterPro" id="IPR005518">
    <property type="entry name" value="Remorin_N"/>
</dbReference>
<protein>
    <recommendedName>
        <fullName evidence="8">Remorin C-terminal domain-containing protein</fullName>
    </recommendedName>
</protein>
<feature type="region of interest" description="Disordered" evidence="3">
    <location>
        <begin position="1"/>
        <end position="44"/>
    </location>
</feature>
<keyword evidence="2" id="KW-0175">Coiled coil</keyword>
<evidence type="ECO:0000256" key="2">
    <source>
        <dbReference type="SAM" id="Coils"/>
    </source>
</evidence>
<dbReference type="AlphaFoldDB" id="A0A5N6R611"/>